<feature type="transmembrane region" description="Helical" evidence="1">
    <location>
        <begin position="144"/>
        <end position="165"/>
    </location>
</feature>
<organism evidence="2 3">
    <name type="scientific">Aquiflexum balticum DSM 16537</name>
    <dbReference type="NCBI Taxonomy" id="758820"/>
    <lineage>
        <taxon>Bacteria</taxon>
        <taxon>Pseudomonadati</taxon>
        <taxon>Bacteroidota</taxon>
        <taxon>Cytophagia</taxon>
        <taxon>Cytophagales</taxon>
        <taxon>Cyclobacteriaceae</taxon>
        <taxon>Aquiflexum</taxon>
    </lineage>
</organism>
<keyword evidence="1" id="KW-0812">Transmembrane</keyword>
<feature type="transmembrane region" description="Helical" evidence="1">
    <location>
        <begin position="40"/>
        <end position="61"/>
    </location>
</feature>
<name>A0A1W2H1F6_9BACT</name>
<dbReference type="Proteomes" id="UP000192333">
    <property type="component" value="Chromosome I"/>
</dbReference>
<dbReference type="OrthoDB" id="822156at2"/>
<feature type="transmembrane region" description="Helical" evidence="1">
    <location>
        <begin position="112"/>
        <end position="132"/>
    </location>
</feature>
<accession>A0A1W2H1F6</accession>
<dbReference type="RefSeq" id="WP_084119515.1">
    <property type="nucleotide sequence ID" value="NZ_LT838813.1"/>
</dbReference>
<keyword evidence="3" id="KW-1185">Reference proteome</keyword>
<feature type="transmembrane region" description="Helical" evidence="1">
    <location>
        <begin position="171"/>
        <end position="190"/>
    </location>
</feature>
<evidence type="ECO:0000313" key="3">
    <source>
        <dbReference type="Proteomes" id="UP000192333"/>
    </source>
</evidence>
<protein>
    <submittedName>
        <fullName evidence="2">Uncharacterized protein</fullName>
    </submittedName>
</protein>
<dbReference type="AlphaFoldDB" id="A0A1W2H1F6"/>
<sequence>MEKGFKNIALFFAVTAAIVLIGFFPTYLSHFPYFEGFVALHHFHGFVMALWLVVLIVQPILINKRKYQWHRMIGKFSYVLVPIIVISMALVYQRSFVISVAENGTDHIKSLSMLFLPLTDILPFTVFYLLAIIYRKKVANHLRFMISTAIVVGSAGIVRICMVWLGMDFVGAMYANAVLMILVLVGLVLYDLYHKKLSENKSFVVALLVLGIPNLLLMYVPYTAWWQSFAEGIVKAMN</sequence>
<evidence type="ECO:0000256" key="1">
    <source>
        <dbReference type="SAM" id="Phobius"/>
    </source>
</evidence>
<feature type="transmembrane region" description="Helical" evidence="1">
    <location>
        <begin position="202"/>
        <end position="222"/>
    </location>
</feature>
<keyword evidence="1" id="KW-1133">Transmembrane helix</keyword>
<keyword evidence="1" id="KW-0472">Membrane</keyword>
<gene>
    <name evidence="2" type="ORF">SAMN00777080_1307</name>
</gene>
<dbReference type="STRING" id="758820.SAMN00777080_1307"/>
<reference evidence="3" key="1">
    <citation type="submission" date="2017-04" db="EMBL/GenBank/DDBJ databases">
        <authorList>
            <person name="Varghese N."/>
            <person name="Submissions S."/>
        </authorList>
    </citation>
    <scope>NUCLEOTIDE SEQUENCE [LARGE SCALE GENOMIC DNA]</scope>
    <source>
        <strain evidence="3">DSM 16537</strain>
    </source>
</reference>
<feature type="transmembrane region" description="Helical" evidence="1">
    <location>
        <begin position="7"/>
        <end position="28"/>
    </location>
</feature>
<feature type="transmembrane region" description="Helical" evidence="1">
    <location>
        <begin position="73"/>
        <end position="92"/>
    </location>
</feature>
<dbReference type="EMBL" id="LT838813">
    <property type="protein sequence ID" value="SMD42743.1"/>
    <property type="molecule type" value="Genomic_DNA"/>
</dbReference>
<proteinExistence type="predicted"/>
<evidence type="ECO:0000313" key="2">
    <source>
        <dbReference type="EMBL" id="SMD42743.1"/>
    </source>
</evidence>